<name>A0A7E4VL78_PANRE</name>
<reference evidence="2" key="1">
    <citation type="journal article" date="2013" name="Genetics">
        <title>The draft genome and transcriptome of Panagrellus redivivus are shaped by the harsh demands of a free-living lifestyle.</title>
        <authorList>
            <person name="Srinivasan J."/>
            <person name="Dillman A.R."/>
            <person name="Macchietto M.G."/>
            <person name="Heikkinen L."/>
            <person name="Lakso M."/>
            <person name="Fracchia K.M."/>
            <person name="Antoshechkin I."/>
            <person name="Mortazavi A."/>
            <person name="Wong G."/>
            <person name="Sternberg P.W."/>
        </authorList>
    </citation>
    <scope>NUCLEOTIDE SEQUENCE [LARGE SCALE GENOMIC DNA]</scope>
    <source>
        <strain evidence="2">MT8872</strain>
    </source>
</reference>
<dbReference type="WBParaSite" id="Pan_g22127.t1">
    <property type="protein sequence ID" value="Pan_g22127.t1"/>
    <property type="gene ID" value="Pan_g22127"/>
</dbReference>
<reference evidence="3" key="2">
    <citation type="submission" date="2020-10" db="UniProtKB">
        <authorList>
            <consortium name="WormBaseParasite"/>
        </authorList>
    </citation>
    <scope>IDENTIFICATION</scope>
</reference>
<feature type="signal peptide" evidence="1">
    <location>
        <begin position="1"/>
        <end position="25"/>
    </location>
</feature>
<proteinExistence type="predicted"/>
<dbReference type="Proteomes" id="UP000492821">
    <property type="component" value="Unassembled WGS sequence"/>
</dbReference>
<feature type="chain" id="PRO_5028949660" evidence="1">
    <location>
        <begin position="26"/>
        <end position="109"/>
    </location>
</feature>
<accession>A0A7E4VL78</accession>
<sequence>MKQTAVFSVAAAAVLLLVIVEPALAQFYFDSYELPEKKSSAALSDFTSALNGAARLRYGKRSAPSVYSIDPQLRDVIWLQAANKRAPSADKTMPQFLESLNGAERLRFG</sequence>
<evidence type="ECO:0000256" key="1">
    <source>
        <dbReference type="SAM" id="SignalP"/>
    </source>
</evidence>
<evidence type="ECO:0000313" key="3">
    <source>
        <dbReference type="WBParaSite" id="Pan_g22127.t1"/>
    </source>
</evidence>
<evidence type="ECO:0000313" key="2">
    <source>
        <dbReference type="Proteomes" id="UP000492821"/>
    </source>
</evidence>
<keyword evidence="1" id="KW-0732">Signal</keyword>
<protein>
    <submittedName>
        <fullName evidence="3">Serine protease</fullName>
    </submittedName>
</protein>
<organism evidence="2 3">
    <name type="scientific">Panagrellus redivivus</name>
    <name type="common">Microworm</name>
    <dbReference type="NCBI Taxonomy" id="6233"/>
    <lineage>
        <taxon>Eukaryota</taxon>
        <taxon>Metazoa</taxon>
        <taxon>Ecdysozoa</taxon>
        <taxon>Nematoda</taxon>
        <taxon>Chromadorea</taxon>
        <taxon>Rhabditida</taxon>
        <taxon>Tylenchina</taxon>
        <taxon>Panagrolaimomorpha</taxon>
        <taxon>Panagrolaimoidea</taxon>
        <taxon>Panagrolaimidae</taxon>
        <taxon>Panagrellus</taxon>
    </lineage>
</organism>
<dbReference type="AlphaFoldDB" id="A0A7E4VL78"/>
<keyword evidence="2" id="KW-1185">Reference proteome</keyword>